<keyword evidence="1" id="KW-0175">Coiled coil</keyword>
<dbReference type="RefSeq" id="WP_377937772.1">
    <property type="nucleotide sequence ID" value="NZ_JBHTHQ010000010.1"/>
</dbReference>
<feature type="transmembrane region" description="Helical" evidence="3">
    <location>
        <begin position="31"/>
        <end position="52"/>
    </location>
</feature>
<evidence type="ECO:0008006" key="6">
    <source>
        <dbReference type="Google" id="ProtNLM"/>
    </source>
</evidence>
<keyword evidence="3" id="KW-1133">Transmembrane helix</keyword>
<dbReference type="Gene3D" id="1.10.287.1490">
    <property type="match status" value="1"/>
</dbReference>
<reference evidence="5" key="1">
    <citation type="journal article" date="2019" name="Int. J. Syst. Evol. Microbiol.">
        <title>The Global Catalogue of Microorganisms (GCM) 10K type strain sequencing project: providing services to taxonomists for standard genome sequencing and annotation.</title>
        <authorList>
            <consortium name="The Broad Institute Genomics Platform"/>
            <consortium name="The Broad Institute Genome Sequencing Center for Infectious Disease"/>
            <person name="Wu L."/>
            <person name="Ma J."/>
        </authorList>
    </citation>
    <scope>NUCLEOTIDE SEQUENCE [LARGE SCALE GENOMIC DNA]</scope>
    <source>
        <strain evidence="5">CCM 8604</strain>
    </source>
</reference>
<sequence length="329" mass="34776">MSNTTETETTVIPPVEEVDIKTVDTKRKKTIIISTVAGVAALALIAGGAFGVHSLRSSKITACENANESYAQAWKKYETVKAKADKTSKTITTAEQVADSKTFTTFTTEYGKTKNTTKVQSLNCSISYTQAFTADTSRLDKATEQLNRTVKALETTVSKVVKSKEVKDLENTKQAVQAKLDEMNNLLSSSNGQVADNATRDNLQNQINAVTAALNDKKATVESLNKALEPVQGVIDGVNASIQQKQQADQAAAQAAAAAQAQAQANSRSYSANRSYTGTRSNNGGSSRSNGSGSSGSSSSAGTFDWRSALSGQTGGSCTEHNNCQFEIG</sequence>
<dbReference type="EMBL" id="JBHTHQ010000010">
    <property type="protein sequence ID" value="MFD0704340.1"/>
    <property type="molecule type" value="Genomic_DNA"/>
</dbReference>
<evidence type="ECO:0000256" key="3">
    <source>
        <dbReference type="SAM" id="Phobius"/>
    </source>
</evidence>
<organism evidence="4 5">
    <name type="scientific">Alloscardovia venturai</name>
    <dbReference type="NCBI Taxonomy" id="1769421"/>
    <lineage>
        <taxon>Bacteria</taxon>
        <taxon>Bacillati</taxon>
        <taxon>Actinomycetota</taxon>
        <taxon>Actinomycetes</taxon>
        <taxon>Bifidobacteriales</taxon>
        <taxon>Bifidobacteriaceae</taxon>
        <taxon>Alloscardovia</taxon>
    </lineage>
</organism>
<evidence type="ECO:0000256" key="1">
    <source>
        <dbReference type="SAM" id="Coils"/>
    </source>
</evidence>
<evidence type="ECO:0000313" key="4">
    <source>
        <dbReference type="EMBL" id="MFD0704340.1"/>
    </source>
</evidence>
<feature type="region of interest" description="Disordered" evidence="2">
    <location>
        <begin position="265"/>
        <end position="306"/>
    </location>
</feature>
<feature type="compositionally biased region" description="Low complexity" evidence="2">
    <location>
        <begin position="280"/>
        <end position="300"/>
    </location>
</feature>
<name>A0ABW2Y241_9BIFI</name>
<feature type="coiled-coil region" evidence="1">
    <location>
        <begin position="166"/>
        <end position="220"/>
    </location>
</feature>
<evidence type="ECO:0000256" key="2">
    <source>
        <dbReference type="SAM" id="MobiDB-lite"/>
    </source>
</evidence>
<evidence type="ECO:0000313" key="5">
    <source>
        <dbReference type="Proteomes" id="UP001597036"/>
    </source>
</evidence>
<gene>
    <name evidence="4" type="ORF">ACFQY8_01045</name>
</gene>
<comment type="caution">
    <text evidence="4">The sequence shown here is derived from an EMBL/GenBank/DDBJ whole genome shotgun (WGS) entry which is preliminary data.</text>
</comment>
<proteinExistence type="predicted"/>
<feature type="compositionally biased region" description="Polar residues" evidence="2">
    <location>
        <begin position="266"/>
        <end position="279"/>
    </location>
</feature>
<accession>A0ABW2Y241</accession>
<keyword evidence="3" id="KW-0472">Membrane</keyword>
<protein>
    <recommendedName>
        <fullName evidence="6">Colicin transporter</fullName>
    </recommendedName>
</protein>
<keyword evidence="5" id="KW-1185">Reference proteome</keyword>
<dbReference type="Proteomes" id="UP001597036">
    <property type="component" value="Unassembled WGS sequence"/>
</dbReference>
<keyword evidence="3" id="KW-0812">Transmembrane</keyword>